<dbReference type="AlphaFoldDB" id="A0A0D8IW77"/>
<feature type="transmembrane region" description="Helical" evidence="1">
    <location>
        <begin position="20"/>
        <end position="39"/>
    </location>
</feature>
<protein>
    <recommendedName>
        <fullName evidence="4">PrgI family protein</fullName>
    </recommendedName>
</protein>
<feature type="transmembrane region" description="Helical" evidence="1">
    <location>
        <begin position="51"/>
        <end position="70"/>
    </location>
</feature>
<dbReference type="GeneID" id="42857898"/>
<organism evidence="2 3">
    <name type="scientific">Ruthenibacterium lactatiformans</name>
    <dbReference type="NCBI Taxonomy" id="1550024"/>
    <lineage>
        <taxon>Bacteria</taxon>
        <taxon>Bacillati</taxon>
        <taxon>Bacillota</taxon>
        <taxon>Clostridia</taxon>
        <taxon>Eubacteriales</taxon>
        <taxon>Oscillospiraceae</taxon>
        <taxon>Ruthenibacterium</taxon>
    </lineage>
</organism>
<dbReference type="EMBL" id="JXXK01000027">
    <property type="protein sequence ID" value="KJF38942.1"/>
    <property type="molecule type" value="Genomic_DNA"/>
</dbReference>
<reference evidence="2" key="1">
    <citation type="submission" date="2015-02" db="EMBL/GenBank/DDBJ databases">
        <title>A novel member of the family Ruminococcaceae isolated from human feces.</title>
        <authorList>
            <person name="Shkoporov A.N."/>
            <person name="Chaplin A.V."/>
            <person name="Motuzova O.V."/>
            <person name="Kafarskaia L.I."/>
            <person name="Khokhlova E.V."/>
            <person name="Efimov B.A."/>
        </authorList>
    </citation>
    <scope>NUCLEOTIDE SEQUENCE [LARGE SCALE GENOMIC DNA]</scope>
    <source>
        <strain evidence="2">585-1</strain>
    </source>
</reference>
<name>A0A0D8IW77_9FIRM</name>
<keyword evidence="1" id="KW-1133">Transmembrane helix</keyword>
<sequence length="136" mass="15485">MQNKISKEIRTYREELVLGLSLRQLICSGVAVGAAVGSYFALRGALGQETVSWVCIACAAPVAAAGFFTYDGMTFEQFLCAWWETVFLRAGPRVWKSENQYEQKMTTRKEKKGGWRAALFHFRKHRKEEIKGLEIE</sequence>
<keyword evidence="1" id="KW-0472">Membrane</keyword>
<accession>A0A0D8IW77</accession>
<evidence type="ECO:0000256" key="1">
    <source>
        <dbReference type="SAM" id="Phobius"/>
    </source>
</evidence>
<comment type="caution">
    <text evidence="2">The sequence shown here is derived from an EMBL/GenBank/DDBJ whole genome shotgun (WGS) entry which is preliminary data.</text>
</comment>
<evidence type="ECO:0000313" key="2">
    <source>
        <dbReference type="EMBL" id="KJF38942.1"/>
    </source>
</evidence>
<gene>
    <name evidence="2" type="ORF">TQ39_15155</name>
</gene>
<keyword evidence="1" id="KW-0812">Transmembrane</keyword>
<keyword evidence="3" id="KW-1185">Reference proteome</keyword>
<evidence type="ECO:0000313" key="3">
    <source>
        <dbReference type="Proteomes" id="UP000032483"/>
    </source>
</evidence>
<proteinExistence type="predicted"/>
<evidence type="ECO:0008006" key="4">
    <source>
        <dbReference type="Google" id="ProtNLM"/>
    </source>
</evidence>
<dbReference type="Pfam" id="PF12666">
    <property type="entry name" value="PrgI"/>
    <property type="match status" value="1"/>
</dbReference>
<dbReference type="RefSeq" id="WP_050006139.1">
    <property type="nucleotide sequence ID" value="NZ_JBBNOD010000018.1"/>
</dbReference>
<dbReference type="Proteomes" id="UP000032483">
    <property type="component" value="Unassembled WGS sequence"/>
</dbReference>
<dbReference type="InterPro" id="IPR024414">
    <property type="entry name" value="Uncharacterised_PrgI"/>
</dbReference>